<reference evidence="2" key="1">
    <citation type="submission" date="2020-05" db="EMBL/GenBank/DDBJ databases">
        <authorList>
            <person name="Chiriac C."/>
            <person name="Salcher M."/>
            <person name="Ghai R."/>
            <person name="Kavagutti S V."/>
        </authorList>
    </citation>
    <scope>NUCLEOTIDE SEQUENCE</scope>
</reference>
<dbReference type="EMBL" id="CAEMXZ010000010">
    <property type="protein sequence ID" value="CAB4322644.1"/>
    <property type="molecule type" value="Genomic_DNA"/>
</dbReference>
<name>A0A6J5Y908_9ZZZZ</name>
<proteinExistence type="predicted"/>
<dbReference type="Pfam" id="PF01569">
    <property type="entry name" value="PAP2"/>
    <property type="match status" value="1"/>
</dbReference>
<dbReference type="SMART" id="SM00014">
    <property type="entry name" value="acidPPc"/>
    <property type="match status" value="1"/>
</dbReference>
<evidence type="ECO:0000259" key="1">
    <source>
        <dbReference type="SMART" id="SM00014"/>
    </source>
</evidence>
<accession>A0A6J5Y908</accession>
<dbReference type="AlphaFoldDB" id="A0A6J5Y908"/>
<dbReference type="PANTHER" id="PTHR14969:SF13">
    <property type="entry name" value="AT30094P"/>
    <property type="match status" value="1"/>
</dbReference>
<dbReference type="SUPFAM" id="SSF48317">
    <property type="entry name" value="Acid phosphatase/Vanadium-dependent haloperoxidase"/>
    <property type="match status" value="1"/>
</dbReference>
<organism evidence="2">
    <name type="scientific">freshwater metagenome</name>
    <dbReference type="NCBI Taxonomy" id="449393"/>
    <lineage>
        <taxon>unclassified sequences</taxon>
        <taxon>metagenomes</taxon>
        <taxon>ecological metagenomes</taxon>
    </lineage>
</organism>
<protein>
    <submittedName>
        <fullName evidence="2">Unannotated protein</fullName>
    </submittedName>
</protein>
<evidence type="ECO:0000313" key="2">
    <source>
        <dbReference type="EMBL" id="CAB4322644.1"/>
    </source>
</evidence>
<sequence length="193" mass="21178">MTPPETEAPLDQPVVNHSAVDRFDAVVDGWFDRLRGTEPADRVLYALTELGDFGLIWVLLAFVRGLRSEEDERAAWRFAAALAAESVLINGIIKTQFKRERPVVQEPRPHKMRIPLTTSFPSGHSSTAMVAGILLSQRSSKPTKVALFGLGGLVAVSRIHVRIHHASDVVGGVAVGLTLGAVARKLWPLYRNR</sequence>
<dbReference type="PANTHER" id="PTHR14969">
    <property type="entry name" value="SPHINGOSINE-1-PHOSPHATE PHOSPHOHYDROLASE"/>
    <property type="match status" value="1"/>
</dbReference>
<evidence type="ECO:0000313" key="3">
    <source>
        <dbReference type="EMBL" id="CAB4925628.1"/>
    </source>
</evidence>
<feature type="domain" description="Phosphatidic acid phosphatase type 2/haloperoxidase" evidence="1">
    <location>
        <begin position="76"/>
        <end position="184"/>
    </location>
</feature>
<dbReference type="Gene3D" id="1.20.144.10">
    <property type="entry name" value="Phosphatidic acid phosphatase type 2/haloperoxidase"/>
    <property type="match status" value="1"/>
</dbReference>
<dbReference type="InterPro" id="IPR000326">
    <property type="entry name" value="PAP2/HPO"/>
</dbReference>
<gene>
    <name evidence="2" type="ORF">UFOPK1392_00380</name>
    <name evidence="3" type="ORF">UFOPK3733_00350</name>
</gene>
<dbReference type="EMBL" id="CAFBNC010000009">
    <property type="protein sequence ID" value="CAB4925628.1"/>
    <property type="molecule type" value="Genomic_DNA"/>
</dbReference>
<dbReference type="InterPro" id="IPR036938">
    <property type="entry name" value="PAP2/HPO_sf"/>
</dbReference>